<proteinExistence type="predicted"/>
<sequence>MNPRLDGAFFTAALFTLFLVYSADRQPFPSKQFLRHLNCIAESGLQPYCDEFLSCNNLLPQAYFDAYETCRAEISTGGDGRCSDDEQLYFSRENRSKIHYCILDNVGPVSNGEENQLHPFLTCFDQIRLDCRHILEKENN</sequence>
<dbReference type="EMBL" id="BMAO01036244">
    <property type="protein sequence ID" value="GFR09283.1"/>
    <property type="molecule type" value="Genomic_DNA"/>
</dbReference>
<evidence type="ECO:0000313" key="3">
    <source>
        <dbReference type="Proteomes" id="UP000887116"/>
    </source>
</evidence>
<dbReference type="Proteomes" id="UP000887116">
    <property type="component" value="Unassembled WGS sequence"/>
</dbReference>
<evidence type="ECO:0000256" key="1">
    <source>
        <dbReference type="SAM" id="SignalP"/>
    </source>
</evidence>
<name>A0A8X6GQY3_TRICU</name>
<gene>
    <name evidence="2" type="primary">NCL1_18122</name>
    <name evidence="2" type="ORF">TNCT_295291</name>
</gene>
<feature type="signal peptide" evidence="1">
    <location>
        <begin position="1"/>
        <end position="25"/>
    </location>
</feature>
<feature type="chain" id="PRO_5036489194" evidence="1">
    <location>
        <begin position="26"/>
        <end position="140"/>
    </location>
</feature>
<dbReference type="AlphaFoldDB" id="A0A8X6GQY3"/>
<keyword evidence="3" id="KW-1185">Reference proteome</keyword>
<evidence type="ECO:0000313" key="2">
    <source>
        <dbReference type="EMBL" id="GFR09283.1"/>
    </source>
</evidence>
<accession>A0A8X6GQY3</accession>
<comment type="caution">
    <text evidence="2">The sequence shown here is derived from an EMBL/GenBank/DDBJ whole genome shotgun (WGS) entry which is preliminary data.</text>
</comment>
<dbReference type="OrthoDB" id="6424365at2759"/>
<organism evidence="2 3">
    <name type="scientific">Trichonephila clavata</name>
    <name type="common">Joro spider</name>
    <name type="synonym">Nephila clavata</name>
    <dbReference type="NCBI Taxonomy" id="2740835"/>
    <lineage>
        <taxon>Eukaryota</taxon>
        <taxon>Metazoa</taxon>
        <taxon>Ecdysozoa</taxon>
        <taxon>Arthropoda</taxon>
        <taxon>Chelicerata</taxon>
        <taxon>Arachnida</taxon>
        <taxon>Araneae</taxon>
        <taxon>Araneomorphae</taxon>
        <taxon>Entelegynae</taxon>
        <taxon>Araneoidea</taxon>
        <taxon>Nephilidae</taxon>
        <taxon>Trichonephila</taxon>
    </lineage>
</organism>
<reference evidence="2" key="1">
    <citation type="submission" date="2020-07" db="EMBL/GenBank/DDBJ databases">
        <title>Multicomponent nature underlies the extraordinary mechanical properties of spider dragline silk.</title>
        <authorList>
            <person name="Kono N."/>
            <person name="Nakamura H."/>
            <person name="Mori M."/>
            <person name="Yoshida Y."/>
            <person name="Ohtoshi R."/>
            <person name="Malay A.D."/>
            <person name="Moran D.A.P."/>
            <person name="Tomita M."/>
            <person name="Numata K."/>
            <person name="Arakawa K."/>
        </authorList>
    </citation>
    <scope>NUCLEOTIDE SEQUENCE</scope>
</reference>
<keyword evidence="1" id="KW-0732">Signal</keyword>
<protein>
    <submittedName>
        <fullName evidence="2">Uncharacterized protein</fullName>
    </submittedName>
</protein>